<evidence type="ECO:0000259" key="2">
    <source>
        <dbReference type="Pfam" id="PF00535"/>
    </source>
</evidence>
<dbReference type="OrthoDB" id="206708at2759"/>
<dbReference type="GO" id="GO:0016758">
    <property type="term" value="F:hexosyltransferase activity"/>
    <property type="evidence" value="ECO:0007669"/>
    <property type="project" value="UniProtKB-ARBA"/>
</dbReference>
<evidence type="ECO:0000313" key="4">
    <source>
        <dbReference type="Proteomes" id="UP000028840"/>
    </source>
</evidence>
<proteinExistence type="predicted"/>
<feature type="region of interest" description="Disordered" evidence="1">
    <location>
        <begin position="149"/>
        <end position="306"/>
    </location>
</feature>
<dbReference type="Gene3D" id="3.90.550.10">
    <property type="entry name" value="Spore Coat Polysaccharide Biosynthesis Protein SpsA, Chain A"/>
    <property type="match status" value="1"/>
</dbReference>
<name>A0A086Q837_TOXGO</name>
<reference evidence="3 4" key="1">
    <citation type="submission" date="2014-08" db="EMBL/GenBank/DDBJ databases">
        <authorList>
            <person name="Sibley D."/>
            <person name="Venepally P."/>
            <person name="Karamycheva S."/>
            <person name="Hadjithomas M."/>
            <person name="Khan A."/>
            <person name="Brunk B."/>
            <person name="Roos D."/>
            <person name="Caler E."/>
            <person name="Lorenzi H."/>
        </authorList>
    </citation>
    <scope>NUCLEOTIDE SEQUENCE [LARGE SCALE GENOMIC DNA]</scope>
    <source>
        <strain evidence="3 4">VAND</strain>
    </source>
</reference>
<dbReference type="SUPFAM" id="SSF53448">
    <property type="entry name" value="Nucleotide-diphospho-sugar transferases"/>
    <property type="match status" value="1"/>
</dbReference>
<dbReference type="Proteomes" id="UP000028840">
    <property type="component" value="Unassembled WGS sequence"/>
</dbReference>
<dbReference type="AlphaFoldDB" id="A0A086Q837"/>
<accession>A0A086Q837</accession>
<organism evidence="3 4">
    <name type="scientific">Toxoplasma gondii VAND</name>
    <dbReference type="NCBI Taxonomy" id="933077"/>
    <lineage>
        <taxon>Eukaryota</taxon>
        <taxon>Sar</taxon>
        <taxon>Alveolata</taxon>
        <taxon>Apicomplexa</taxon>
        <taxon>Conoidasida</taxon>
        <taxon>Coccidia</taxon>
        <taxon>Eucoccidiorida</taxon>
        <taxon>Eimeriorina</taxon>
        <taxon>Sarcocystidae</taxon>
        <taxon>Toxoplasma</taxon>
    </lineage>
</organism>
<dbReference type="PANTHER" id="PTHR22916">
    <property type="entry name" value="GLYCOSYLTRANSFERASE"/>
    <property type="match status" value="1"/>
</dbReference>
<dbReference type="InterPro" id="IPR029044">
    <property type="entry name" value="Nucleotide-diphossugar_trans"/>
</dbReference>
<dbReference type="PANTHER" id="PTHR22916:SF3">
    <property type="entry name" value="UDP-GLCNAC:BETAGAL BETA-1,3-N-ACETYLGLUCOSAMINYLTRANSFERASE-LIKE PROTEIN 1"/>
    <property type="match status" value="1"/>
</dbReference>
<feature type="compositionally biased region" description="Basic and acidic residues" evidence="1">
    <location>
        <begin position="158"/>
        <end position="193"/>
    </location>
</feature>
<feature type="domain" description="Glycosyltransferase 2-like" evidence="2">
    <location>
        <begin position="380"/>
        <end position="486"/>
    </location>
</feature>
<gene>
    <name evidence="3" type="ORF">TGVAND_288390</name>
</gene>
<dbReference type="InterPro" id="IPR001173">
    <property type="entry name" value="Glyco_trans_2-like"/>
</dbReference>
<feature type="compositionally biased region" description="Low complexity" evidence="1">
    <location>
        <begin position="62"/>
        <end position="86"/>
    </location>
</feature>
<dbReference type="EMBL" id="AEYJ02000608">
    <property type="protein sequence ID" value="KFH08769.1"/>
    <property type="molecule type" value="Genomic_DNA"/>
</dbReference>
<feature type="compositionally biased region" description="Low complexity" evidence="1">
    <location>
        <begin position="255"/>
        <end position="305"/>
    </location>
</feature>
<reference evidence="3 4" key="2">
    <citation type="journal article" date="2015" name="Eukaryot. Cell">
        <title>Genetic mapping reveals that sinefungin resistance in Toxoplasma gondii is controlled by a putative amino acid transporter locus that can be used as a negative selectable marker.</title>
        <authorList>
            <person name="Behnke M.S."/>
            <person name="Khan A."/>
            <person name="Sibley L.D."/>
        </authorList>
    </citation>
    <scope>NUCLEOTIDE SEQUENCE [LARGE SCALE GENOMIC DNA]</scope>
    <source>
        <strain evidence="3 4">VAND</strain>
    </source>
</reference>
<dbReference type="VEuPathDB" id="ToxoDB:TGVAND_288390"/>
<feature type="region of interest" description="Disordered" evidence="1">
    <location>
        <begin position="62"/>
        <end position="92"/>
    </location>
</feature>
<dbReference type="Pfam" id="PF00535">
    <property type="entry name" value="Glycos_transf_2"/>
    <property type="match status" value="1"/>
</dbReference>
<protein>
    <submittedName>
        <fullName evidence="3">B3GNTL1 protein</fullName>
    </submittedName>
</protein>
<feature type="compositionally biased region" description="Basic and acidic residues" evidence="1">
    <location>
        <begin position="201"/>
        <end position="215"/>
    </location>
</feature>
<sequence>MYANATGEQESLAAMDLADASDLLLLDPRDTQCPRFPRILYRSPLYSTLGIPLPSHSSNAHFSASASCPASPPAASSSLSSSSSSSNETRGDRVTVSVIMTVKDAAPFVEAAVNSLLAQTFVARTSNLPASGRSAEAGEKPPALSALSLSAGTAPASEQKKEGRREDGKARKEGDSKEEKRDRAEDRDAKEERQGEEDEGHNEREEEGDMWRGEAGEVATNRTVDVLSPSDRPHAYPFHDTPSSLRQSCDAYLQSSLPSSSSSPLSSSAPSPSSSSSPLSSPSPSPSSSLTSSSPASASPASATLEDSDGPLEICIFDDASSDATVAVILEKLAPKCLEKGVLLTLAVAPLSTSPSVSPPVFSSSSLSSSSSVSVASSSSVSVASSSAGGGVGYGRNQAVRVCCGEFLCFMDADDESLPERIDAQLREARRRPDTIVGCSFVRDPPDSTPRYTQWLNSLSQSQLVTSRFRECTLLMPTWFMHRDVFLRVGGFVERGQLRFRQFFRSFKAQQNPTADADCRLPPALPEDLLFLYRHLREGGCLCRLERPLYIYKYHDKCTSFAISSDLLWTLRIKEFQTEVMERHPKRPWIIWSVGRDGKRFYRSLSVDNRRRVVAFVDIDAKKVERKFYVDSAEPLKGRKIPVYFWEAAAEFLREENQEKKPIFVICVKYEVQPLNTLQLRLDFLSMQEGRDFFFFC</sequence>
<comment type="caution">
    <text evidence="3">The sequence shown here is derived from an EMBL/GenBank/DDBJ whole genome shotgun (WGS) entry which is preliminary data.</text>
</comment>
<evidence type="ECO:0000313" key="3">
    <source>
        <dbReference type="EMBL" id="KFH08769.1"/>
    </source>
</evidence>
<evidence type="ECO:0000256" key="1">
    <source>
        <dbReference type="SAM" id="MobiDB-lite"/>
    </source>
</evidence>